<dbReference type="Pfam" id="PF01008">
    <property type="entry name" value="IF-2B"/>
    <property type="match status" value="1"/>
</dbReference>
<dbReference type="PANTHER" id="PTHR43475">
    <property type="entry name" value="METHYLTHIORIBOSE-1-PHOSPHATE ISOMERASE"/>
    <property type="match status" value="1"/>
</dbReference>
<keyword evidence="5" id="KW-1185">Reference proteome</keyword>
<dbReference type="InterPro" id="IPR042529">
    <property type="entry name" value="IF_2B-like_C"/>
</dbReference>
<protein>
    <recommendedName>
        <fullName evidence="3">Nudix hydrolase domain-containing protein</fullName>
    </recommendedName>
</protein>
<reference evidence="4" key="1">
    <citation type="submission" date="2022-11" db="EMBL/GenBank/DDBJ databases">
        <authorList>
            <person name="Petersen C."/>
        </authorList>
    </citation>
    <scope>NUCLEOTIDE SEQUENCE</scope>
    <source>
        <strain evidence="4">IBT 21917</strain>
    </source>
</reference>
<evidence type="ECO:0000259" key="3">
    <source>
        <dbReference type="PROSITE" id="PS51462"/>
    </source>
</evidence>
<dbReference type="InterPro" id="IPR000649">
    <property type="entry name" value="IF-2B-related"/>
</dbReference>
<dbReference type="CDD" id="cd18872">
    <property type="entry name" value="NUDIX_eIF-2B"/>
    <property type="match status" value="1"/>
</dbReference>
<dbReference type="AlphaFoldDB" id="A0A9W9IMM3"/>
<accession>A0A9W9IMM3</accession>
<dbReference type="Gene3D" id="3.40.50.10470">
    <property type="entry name" value="Translation initiation factor eif-2b, domain 2"/>
    <property type="match status" value="1"/>
</dbReference>
<dbReference type="Gene3D" id="3.90.79.10">
    <property type="entry name" value="Nucleoside Triphosphate Pyrophosphohydrolase"/>
    <property type="match status" value="1"/>
</dbReference>
<evidence type="ECO:0000313" key="5">
    <source>
        <dbReference type="Proteomes" id="UP001146351"/>
    </source>
</evidence>
<dbReference type="SUPFAM" id="SSF100950">
    <property type="entry name" value="NagB/RpiA/CoA transferase-like"/>
    <property type="match status" value="1"/>
</dbReference>
<proteinExistence type="inferred from homology"/>
<dbReference type="InterPro" id="IPR000086">
    <property type="entry name" value="NUDIX_hydrolase_dom"/>
</dbReference>
<organism evidence="4 5">
    <name type="scientific">Penicillium capsulatum</name>
    <dbReference type="NCBI Taxonomy" id="69766"/>
    <lineage>
        <taxon>Eukaryota</taxon>
        <taxon>Fungi</taxon>
        <taxon>Dikarya</taxon>
        <taxon>Ascomycota</taxon>
        <taxon>Pezizomycotina</taxon>
        <taxon>Eurotiomycetes</taxon>
        <taxon>Eurotiomycetidae</taxon>
        <taxon>Eurotiales</taxon>
        <taxon>Aspergillaceae</taxon>
        <taxon>Penicillium</taxon>
    </lineage>
</organism>
<dbReference type="GO" id="GO:0046523">
    <property type="term" value="F:S-methyl-5-thioribose-1-phosphate isomerase activity"/>
    <property type="evidence" value="ECO:0007669"/>
    <property type="project" value="TreeGrafter"/>
</dbReference>
<dbReference type="GO" id="GO:0019509">
    <property type="term" value="P:L-methionine salvage from methylthioadenosine"/>
    <property type="evidence" value="ECO:0007669"/>
    <property type="project" value="TreeGrafter"/>
</dbReference>
<evidence type="ECO:0000256" key="2">
    <source>
        <dbReference type="RuleBase" id="RU003814"/>
    </source>
</evidence>
<sequence>MSLQHSGNLEQRSVVSSFIFSAAYENIQVALFRRSDQVHTYRHRLAPISGSIDNNESPVAAAWREIEEETALTPRELKLWRQGKPFSYSDPDIGREWVIHPFAFQLKSLKRKEPEFQINWEHDGWEWHDPGSIRDGEQLGGVPRLAESLRRVWFEVAMNQEAGRTLHSALEQLRSDHHSGSHELTSIALKEFRDVLAALQGDENWWNTARMAAWHLWKNGRESMGAATLNAILGVLADIEALQVRNLDFQSRWNGVIDVVDQHLKQRRAMPSQIKTTFANYLQRNFQSDSLTQSPDTLTILTLSASSTIRDSILDTFASLPLSRLDLRILESRPLFEGASMASSIFSEWETKHLSSFNKELHLTVYTDASAALASSNVDFVLLGADRISSSGSISNKTGSLPAVLTAKYISPKAKILIFSQLEKVSAPGTEDDDRPEQNERVEIMSGWFDADVKGLNVLVEAIEGRQPENSNYRVDAKNVYFEWVPADLIDAYISQDGTLDKAKILGKAQHVQQQTQRYFDSL</sequence>
<evidence type="ECO:0000256" key="1">
    <source>
        <dbReference type="ARBA" id="ARBA00007251"/>
    </source>
</evidence>
<dbReference type="Proteomes" id="UP001146351">
    <property type="component" value="Unassembled WGS sequence"/>
</dbReference>
<dbReference type="InterPro" id="IPR015797">
    <property type="entry name" value="NUDIX_hydrolase-like_dom_sf"/>
</dbReference>
<comment type="caution">
    <text evidence="4">The sequence shown here is derived from an EMBL/GenBank/DDBJ whole genome shotgun (WGS) entry which is preliminary data.</text>
</comment>
<dbReference type="OrthoDB" id="206213at2759"/>
<dbReference type="PROSITE" id="PS51462">
    <property type="entry name" value="NUDIX"/>
    <property type="match status" value="1"/>
</dbReference>
<dbReference type="Pfam" id="PF00293">
    <property type="entry name" value="NUDIX"/>
    <property type="match status" value="1"/>
</dbReference>
<reference evidence="4" key="2">
    <citation type="journal article" date="2023" name="IMA Fungus">
        <title>Comparative genomic study of the Penicillium genus elucidates a diverse pangenome and 15 lateral gene transfer events.</title>
        <authorList>
            <person name="Petersen C."/>
            <person name="Sorensen T."/>
            <person name="Nielsen M.R."/>
            <person name="Sondergaard T.E."/>
            <person name="Sorensen J.L."/>
            <person name="Fitzpatrick D.A."/>
            <person name="Frisvad J.C."/>
            <person name="Nielsen K.L."/>
        </authorList>
    </citation>
    <scope>NUCLEOTIDE SEQUENCE</scope>
    <source>
        <strain evidence="4">IBT 21917</strain>
    </source>
</reference>
<gene>
    <name evidence="4" type="ORF">N7492_003156</name>
</gene>
<dbReference type="SUPFAM" id="SSF55811">
    <property type="entry name" value="Nudix"/>
    <property type="match status" value="1"/>
</dbReference>
<evidence type="ECO:0000313" key="4">
    <source>
        <dbReference type="EMBL" id="KAJ5179946.1"/>
    </source>
</evidence>
<name>A0A9W9IMM3_9EURO</name>
<dbReference type="PANTHER" id="PTHR43475:SF3">
    <property type="entry name" value="TRANSLATION INITIATION FACTOR EIF-2B SUBUNIT FAMILY PROTEIN (AFU_ORTHOLOGUE AFUA_2G14290)"/>
    <property type="match status" value="1"/>
</dbReference>
<feature type="domain" description="Nudix hydrolase" evidence="3">
    <location>
        <begin position="10"/>
        <end position="151"/>
    </location>
</feature>
<dbReference type="InterPro" id="IPR037171">
    <property type="entry name" value="NagB/RpiA_transferase-like"/>
</dbReference>
<dbReference type="EMBL" id="JAPQKO010000002">
    <property type="protein sequence ID" value="KAJ5179946.1"/>
    <property type="molecule type" value="Genomic_DNA"/>
</dbReference>
<comment type="similarity">
    <text evidence="1 2">Belongs to the eIF-2B alpha/beta/delta subunits family.</text>
</comment>